<accession>D4E5U8</accession>
<sequence length="92" mass="9828">MAMKVVQRKCGGLRVTVSQKKYPAMAWAVIIASIAGWTEIYSVPTPAGYTGGGREKTDGANTLCKKRVDIATSNQLTSTQVHGNGRVEYPVG</sequence>
<dbReference type="Proteomes" id="UP000005723">
    <property type="component" value="Unassembled WGS sequence"/>
</dbReference>
<name>D4E5U8_SEROD</name>
<protein>
    <submittedName>
        <fullName evidence="1">Uncharacterized protein</fullName>
    </submittedName>
</protein>
<evidence type="ECO:0000313" key="1">
    <source>
        <dbReference type="EMBL" id="EFE94677.1"/>
    </source>
</evidence>
<comment type="caution">
    <text evidence="1">The sequence shown here is derived from an EMBL/GenBank/DDBJ whole genome shotgun (WGS) entry which is preliminary data.</text>
</comment>
<dbReference type="STRING" id="667129.HMPREF0758_3548"/>
<proteinExistence type="predicted"/>
<dbReference type="HOGENOM" id="CLU_2411538_0_0_6"/>
<gene>
    <name evidence="1" type="ORF">HMPREF0758_3548</name>
</gene>
<evidence type="ECO:0000313" key="2">
    <source>
        <dbReference type="Proteomes" id="UP000005723"/>
    </source>
</evidence>
<keyword evidence="2" id="KW-1185">Reference proteome</keyword>
<organism evidence="1 2">
    <name type="scientific">Serratia odorifera DSM 4582</name>
    <dbReference type="NCBI Taxonomy" id="667129"/>
    <lineage>
        <taxon>Bacteria</taxon>
        <taxon>Pseudomonadati</taxon>
        <taxon>Pseudomonadota</taxon>
        <taxon>Gammaproteobacteria</taxon>
        <taxon>Enterobacterales</taxon>
        <taxon>Yersiniaceae</taxon>
        <taxon>Serratia</taxon>
    </lineage>
</organism>
<reference evidence="1 2" key="1">
    <citation type="submission" date="2010-01" db="EMBL/GenBank/DDBJ databases">
        <authorList>
            <person name="Muzny D."/>
            <person name="Qin X."/>
            <person name="Deng J."/>
            <person name="Jiang H."/>
            <person name="Liu Y."/>
            <person name="Qu J."/>
            <person name="Song X.-Z."/>
            <person name="Zhang L."/>
            <person name="Thornton R."/>
            <person name="Coyle M."/>
            <person name="Francisco L."/>
            <person name="Jackson L."/>
            <person name="Javaid M."/>
            <person name="Korchina V."/>
            <person name="Kovar C."/>
            <person name="Mata R."/>
            <person name="Mathew T."/>
            <person name="Ngo R."/>
            <person name="Nguyen L."/>
            <person name="Nguyen N."/>
            <person name="Okwuonu G."/>
            <person name="Ongeri F."/>
            <person name="Pham C."/>
            <person name="Simmons D."/>
            <person name="Wilczek-Boney K."/>
            <person name="Hale W."/>
            <person name="Jakkamsetti A."/>
            <person name="Pham P."/>
            <person name="Ruth R."/>
            <person name="San Lucas F."/>
            <person name="Warren J."/>
            <person name="Zhang J."/>
            <person name="Zhao Z."/>
            <person name="Zhou C."/>
            <person name="Zhu D."/>
            <person name="Lee S."/>
            <person name="Bess C."/>
            <person name="Blankenburg K."/>
            <person name="Forbes L."/>
            <person name="Fu Q."/>
            <person name="Gubbala S."/>
            <person name="Hirani K."/>
            <person name="Jayaseelan J.C."/>
            <person name="Lara F."/>
            <person name="Munidasa M."/>
            <person name="Palculict T."/>
            <person name="Patil S."/>
            <person name="Pu L.-L."/>
            <person name="Saada N."/>
            <person name="Tang L."/>
            <person name="Weissenberger G."/>
            <person name="Zhu Y."/>
            <person name="Hemphill L."/>
            <person name="Shang Y."/>
            <person name="Youmans B."/>
            <person name="Ayvaz T."/>
            <person name="Ross M."/>
            <person name="Santibanez J."/>
            <person name="Aqrawi P."/>
            <person name="Gross S."/>
            <person name="Joshi V."/>
            <person name="Fowler G."/>
            <person name="Nazareth L."/>
            <person name="Reid J."/>
            <person name="Worley K."/>
            <person name="Petrosino J."/>
            <person name="Highlander S."/>
            <person name="Gibbs R."/>
        </authorList>
    </citation>
    <scope>NUCLEOTIDE SEQUENCE [LARGE SCALE GENOMIC DNA]</scope>
    <source>
        <strain evidence="1 2">DSM 4582</strain>
    </source>
</reference>
<dbReference type="AlphaFoldDB" id="D4E5U8"/>
<dbReference type="EMBL" id="ADBY01000051">
    <property type="protein sequence ID" value="EFE94677.1"/>
    <property type="molecule type" value="Genomic_DNA"/>
</dbReference>